<proteinExistence type="predicted"/>
<name>A0A151AZM2_9CLOT</name>
<dbReference type="RefSeq" id="WP_066826661.1">
    <property type="nucleotide sequence ID" value="NZ_LTBA01000036.1"/>
</dbReference>
<sequence>MEDIKLVRIKKVSKDNIDRFMIKVANKISDDALYRFLIDEESTWKTIKEFDEENWVELSSNKYENSDIVVQYKHKDSDKIFEISSMYHINDIPFEDNIEIQSQYSEVNFKIIIDRKVYNIGEKVFVKMITSEENLMYRYWIKNDENWILLKDYSLEDAITFTATSEKMNKIRVEAKRIDSICEFEYEDETEFEVKEVKTLKILDIKTVSSELLVDEEIAFQVDAEYENNRLILYKFIKIDSNGNNECIQDFSTKKLVTYKEQFPGEYRLLCIAKDLYSVNEFDDRAILKYSVKAYRAIEIHSFTTDVCSPQPNGAEILLKAFVTGGKNLLYRYIIKGNISEDSGFISDNTYLWKAKETGKYLIELRVKDAISNKNYDANSYLDFVIDETKVETLKIDNVIFNKNDNILINEKVSVEVVVSGGFEPLYSFMLYKDGKHIEKINYGINNWVTFVPSEKGKYALEIKVRDRYSNREYDSHSIRYFTVNDYVPAKIEYILTSQNENYVVGDKISMEIISEGTKKTLVKYKLYINGHFVEESSYSFNKKFCFDAICSGKYYFEFHAKNIDSSKEYDSKCSLDLKVEEATPVTNATIMCNQKTFKTGIPITINADCEGGKRVIYEFYLMENGEWRLVQKYSSKSYYTFVPFSVQKYKILVLCKSMHSKKAYEDFCEFEFVTEKGLEVN</sequence>
<protein>
    <submittedName>
        <fullName evidence="2">Y_Y_Y domain protein</fullName>
    </submittedName>
</protein>
<dbReference type="OrthoDB" id="1925648at2"/>
<dbReference type="Pfam" id="PF07495">
    <property type="entry name" value="Y_Y_Y"/>
    <property type="match status" value="3"/>
</dbReference>
<accession>A0A151AZM2</accession>
<organism evidence="2 3">
    <name type="scientific">Clostridium tepidiprofundi DSM 19306</name>
    <dbReference type="NCBI Taxonomy" id="1121338"/>
    <lineage>
        <taxon>Bacteria</taxon>
        <taxon>Bacillati</taxon>
        <taxon>Bacillota</taxon>
        <taxon>Clostridia</taxon>
        <taxon>Eubacteriales</taxon>
        <taxon>Clostridiaceae</taxon>
        <taxon>Clostridium</taxon>
    </lineage>
</organism>
<reference evidence="2 3" key="1">
    <citation type="submission" date="2016-02" db="EMBL/GenBank/DDBJ databases">
        <title>Genome sequence of Clostridium tepidiprofundi DSM 19306.</title>
        <authorList>
            <person name="Poehlein A."/>
            <person name="Daniel R."/>
        </authorList>
    </citation>
    <scope>NUCLEOTIDE SEQUENCE [LARGE SCALE GENOMIC DNA]</scope>
    <source>
        <strain evidence="2 3">DSM 19306</strain>
    </source>
</reference>
<dbReference type="STRING" id="1121338.CLTEP_22240"/>
<dbReference type="PATRIC" id="fig|1121338.3.peg.2294"/>
<dbReference type="AlphaFoldDB" id="A0A151AZM2"/>
<evidence type="ECO:0000313" key="2">
    <source>
        <dbReference type="EMBL" id="KYH32857.1"/>
    </source>
</evidence>
<keyword evidence="3" id="KW-1185">Reference proteome</keyword>
<evidence type="ECO:0000259" key="1">
    <source>
        <dbReference type="Pfam" id="PF07495"/>
    </source>
</evidence>
<comment type="caution">
    <text evidence="2">The sequence shown here is derived from an EMBL/GenBank/DDBJ whole genome shotgun (WGS) entry which is preliminary data.</text>
</comment>
<evidence type="ECO:0000313" key="3">
    <source>
        <dbReference type="Proteomes" id="UP000075531"/>
    </source>
</evidence>
<feature type="domain" description="Two component regulator three Y" evidence="1">
    <location>
        <begin position="420"/>
        <end position="480"/>
    </location>
</feature>
<feature type="domain" description="Two component regulator three Y" evidence="1">
    <location>
        <begin position="325"/>
        <end position="386"/>
    </location>
</feature>
<gene>
    <name evidence="2" type="ORF">CLTEP_22240</name>
</gene>
<dbReference type="InterPro" id="IPR011123">
    <property type="entry name" value="Y_Y_Y"/>
</dbReference>
<feature type="domain" description="Two component regulator three Y" evidence="1">
    <location>
        <begin position="226"/>
        <end position="292"/>
    </location>
</feature>
<dbReference type="EMBL" id="LTBA01000036">
    <property type="protein sequence ID" value="KYH32857.1"/>
    <property type="molecule type" value="Genomic_DNA"/>
</dbReference>
<dbReference type="Proteomes" id="UP000075531">
    <property type="component" value="Unassembled WGS sequence"/>
</dbReference>